<gene>
    <name evidence="2" type="ORF">EVAR_64733_1</name>
</gene>
<keyword evidence="3" id="KW-1185">Reference proteome</keyword>
<proteinExistence type="predicted"/>
<comment type="caution">
    <text evidence="2">The sequence shown here is derived from an EMBL/GenBank/DDBJ whole genome shotgun (WGS) entry which is preliminary data.</text>
</comment>
<name>A0A4C1Z9E0_EUMVA</name>
<dbReference type="EMBL" id="BGZK01001610">
    <property type="protein sequence ID" value="GBP83225.1"/>
    <property type="molecule type" value="Genomic_DNA"/>
</dbReference>
<evidence type="ECO:0000256" key="1">
    <source>
        <dbReference type="SAM" id="MobiDB-lite"/>
    </source>
</evidence>
<organism evidence="2 3">
    <name type="scientific">Eumeta variegata</name>
    <name type="common">Bagworm moth</name>
    <name type="synonym">Eumeta japonica</name>
    <dbReference type="NCBI Taxonomy" id="151549"/>
    <lineage>
        <taxon>Eukaryota</taxon>
        <taxon>Metazoa</taxon>
        <taxon>Ecdysozoa</taxon>
        <taxon>Arthropoda</taxon>
        <taxon>Hexapoda</taxon>
        <taxon>Insecta</taxon>
        <taxon>Pterygota</taxon>
        <taxon>Neoptera</taxon>
        <taxon>Endopterygota</taxon>
        <taxon>Lepidoptera</taxon>
        <taxon>Glossata</taxon>
        <taxon>Ditrysia</taxon>
        <taxon>Tineoidea</taxon>
        <taxon>Psychidae</taxon>
        <taxon>Oiketicinae</taxon>
        <taxon>Eumeta</taxon>
    </lineage>
</organism>
<evidence type="ECO:0000313" key="3">
    <source>
        <dbReference type="Proteomes" id="UP000299102"/>
    </source>
</evidence>
<reference evidence="2 3" key="1">
    <citation type="journal article" date="2019" name="Commun. Biol.">
        <title>The bagworm genome reveals a unique fibroin gene that provides high tensile strength.</title>
        <authorList>
            <person name="Kono N."/>
            <person name="Nakamura H."/>
            <person name="Ohtoshi R."/>
            <person name="Tomita M."/>
            <person name="Numata K."/>
            <person name="Arakawa K."/>
        </authorList>
    </citation>
    <scope>NUCLEOTIDE SEQUENCE [LARGE SCALE GENOMIC DNA]</scope>
</reference>
<dbReference type="Proteomes" id="UP000299102">
    <property type="component" value="Unassembled WGS sequence"/>
</dbReference>
<evidence type="ECO:0000313" key="2">
    <source>
        <dbReference type="EMBL" id="GBP83225.1"/>
    </source>
</evidence>
<accession>A0A4C1Z9E0</accession>
<sequence>MVHSTFYQPPPPSNLPSSITSPPSIPLIHQISYFFPKDCYWSLLWDCQCPWAPVTTLWLPCSCAFHNAIKNIISLDLRNGFGDHSPVISRRRPAIRDVVHLVASSMNGDVLLAAEAEDEKKKASKSGRRKKKEGRPSKAWEGARACSGV</sequence>
<feature type="region of interest" description="Disordered" evidence="1">
    <location>
        <begin position="119"/>
        <end position="149"/>
    </location>
</feature>
<dbReference type="AlphaFoldDB" id="A0A4C1Z9E0"/>
<protein>
    <submittedName>
        <fullName evidence="2">Uncharacterized protein</fullName>
    </submittedName>
</protein>
<feature type="compositionally biased region" description="Basic residues" evidence="1">
    <location>
        <begin position="122"/>
        <end position="133"/>
    </location>
</feature>